<sequence>MYIFEILKPGTWLESDDHEWSWEVEGLLRNLESQFYEANLALNLFLTSINQNNEHPILEQWQLDNARRYEIKKELENKHLNPHNHNAWDEIQLETEIRFKREKWSKGQLPREFIHNQPLINARIFLYALDSFDKLLKVLKNYRDVPELIADLHCELRQYFPDLLGVRNTAHHIEDRSRGLDASRPPQPLELKPVDNQMVKSDSGVLILNSLNGTKYGNTMANGHYGEVDVSPASMEILRSILQRLLDSFEWKGPKAHLPNT</sequence>
<evidence type="ECO:0000313" key="2">
    <source>
        <dbReference type="Proteomes" id="UP000041595"/>
    </source>
</evidence>
<gene>
    <name evidence="1" type="ORF">ERS137965_03867</name>
</gene>
<protein>
    <submittedName>
        <fullName evidence="1">Uncharacterized protein</fullName>
    </submittedName>
</protein>
<evidence type="ECO:0000313" key="1">
    <source>
        <dbReference type="EMBL" id="CNL75514.1"/>
    </source>
</evidence>
<reference evidence="1 2" key="1">
    <citation type="submission" date="2015-03" db="EMBL/GenBank/DDBJ databases">
        <authorList>
            <person name="Murphy D."/>
        </authorList>
    </citation>
    <scope>NUCLEOTIDE SEQUENCE [LARGE SCALE GENOMIC DNA]</scope>
    <source>
        <strain evidence="1 2">IP06005</strain>
    </source>
</reference>
<organism evidence="1 2">
    <name type="scientific">Yersinia aldovae</name>
    <dbReference type="NCBI Taxonomy" id="29483"/>
    <lineage>
        <taxon>Bacteria</taxon>
        <taxon>Pseudomonadati</taxon>
        <taxon>Pseudomonadota</taxon>
        <taxon>Gammaproteobacteria</taxon>
        <taxon>Enterobacterales</taxon>
        <taxon>Yersiniaceae</taxon>
        <taxon>Yersinia</taxon>
    </lineage>
</organism>
<dbReference type="Proteomes" id="UP000041595">
    <property type="component" value="Unassembled WGS sequence"/>
</dbReference>
<dbReference type="RefSeq" id="WP_004705569.1">
    <property type="nucleotide sequence ID" value="NZ_CQEJ01000032.1"/>
</dbReference>
<dbReference type="AlphaFoldDB" id="A0A0T9UVK4"/>
<accession>A0A0T9UVK4</accession>
<name>A0A0T9UVK4_YERAL</name>
<proteinExistence type="predicted"/>
<dbReference type="EMBL" id="CQEJ01000032">
    <property type="protein sequence ID" value="CNL75514.1"/>
    <property type="molecule type" value="Genomic_DNA"/>
</dbReference>